<dbReference type="Pfam" id="PF06803">
    <property type="entry name" value="DUF1232"/>
    <property type="match status" value="1"/>
</dbReference>
<evidence type="ECO:0000256" key="2">
    <source>
        <dbReference type="ARBA" id="ARBA00022692"/>
    </source>
</evidence>
<organism evidence="6 7">
    <name type="scientific">Paenibacillus residui</name>
    <dbReference type="NCBI Taxonomy" id="629724"/>
    <lineage>
        <taxon>Bacteria</taxon>
        <taxon>Bacillati</taxon>
        <taxon>Bacillota</taxon>
        <taxon>Bacilli</taxon>
        <taxon>Bacillales</taxon>
        <taxon>Paenibacillaceae</taxon>
        <taxon>Paenibacillus</taxon>
    </lineage>
</organism>
<comment type="caution">
    <text evidence="6">The sequence shown here is derived from an EMBL/GenBank/DDBJ whole genome shotgun (WGS) entry which is preliminary data.</text>
</comment>
<gene>
    <name evidence="6" type="ORF">ACFQ03_00825</name>
</gene>
<evidence type="ECO:0000313" key="6">
    <source>
        <dbReference type="EMBL" id="MFD0867689.1"/>
    </source>
</evidence>
<feature type="domain" description="HTH cro/C1-type" evidence="5">
    <location>
        <begin position="14"/>
        <end position="68"/>
    </location>
</feature>
<reference evidence="7" key="1">
    <citation type="journal article" date="2019" name="Int. J. Syst. Evol. Microbiol.">
        <title>The Global Catalogue of Microorganisms (GCM) 10K type strain sequencing project: providing services to taxonomists for standard genome sequencing and annotation.</title>
        <authorList>
            <consortium name="The Broad Institute Genomics Platform"/>
            <consortium name="The Broad Institute Genome Sequencing Center for Infectious Disease"/>
            <person name="Wu L."/>
            <person name="Ma J."/>
        </authorList>
    </citation>
    <scope>NUCLEOTIDE SEQUENCE [LARGE SCALE GENOMIC DNA]</scope>
    <source>
        <strain evidence="7">CCUG 57263</strain>
    </source>
</reference>
<dbReference type="RefSeq" id="WP_144935472.1">
    <property type="nucleotide sequence ID" value="NZ_JBHTIU010000002.1"/>
</dbReference>
<keyword evidence="4" id="KW-0472">Membrane</keyword>
<keyword evidence="2" id="KW-0812">Transmembrane</keyword>
<dbReference type="InterPro" id="IPR010982">
    <property type="entry name" value="Lambda_DNA-bd_dom_sf"/>
</dbReference>
<dbReference type="InterPro" id="IPR010652">
    <property type="entry name" value="DUF1232"/>
</dbReference>
<sequence length="223" mass="25501">MSVDSRELPLGSLLKDLLRERSLSMRKLSERTGIHTATISRIINGKQQAKPDHLRKLSDHLQVPAEQLFRAAGYAVGEPLEENPSQIDEIVSIIYEVLASSQWFHEHFTVERIEQELNKYEQYARTKEGQQVIHSDFRAKLDQVSGAGPFINQLSDMYRIYEEGQASPEERAVLGSGLLYFILSTDIIPDYIFPFGYLDDAIAVHLVQRRLKEITESRLRSEG</sequence>
<protein>
    <submittedName>
        <fullName evidence="6">Helix-turn-helix domain-containing protein</fullName>
    </submittedName>
</protein>
<dbReference type="SUPFAM" id="SSF47413">
    <property type="entry name" value="lambda repressor-like DNA-binding domains"/>
    <property type="match status" value="1"/>
</dbReference>
<dbReference type="SMART" id="SM00530">
    <property type="entry name" value="HTH_XRE"/>
    <property type="match status" value="1"/>
</dbReference>
<evidence type="ECO:0000313" key="7">
    <source>
        <dbReference type="Proteomes" id="UP001597120"/>
    </source>
</evidence>
<evidence type="ECO:0000259" key="5">
    <source>
        <dbReference type="PROSITE" id="PS50943"/>
    </source>
</evidence>
<proteinExistence type="predicted"/>
<dbReference type="Pfam" id="PF01381">
    <property type="entry name" value="HTH_3"/>
    <property type="match status" value="1"/>
</dbReference>
<accession>A0ABW3D4V2</accession>
<name>A0ABW3D4V2_9BACL</name>
<dbReference type="EMBL" id="JBHTIU010000002">
    <property type="protein sequence ID" value="MFD0867689.1"/>
    <property type="molecule type" value="Genomic_DNA"/>
</dbReference>
<evidence type="ECO:0000256" key="1">
    <source>
        <dbReference type="ARBA" id="ARBA00004127"/>
    </source>
</evidence>
<dbReference type="InterPro" id="IPR001387">
    <property type="entry name" value="Cro/C1-type_HTH"/>
</dbReference>
<dbReference type="PROSITE" id="PS50943">
    <property type="entry name" value="HTH_CROC1"/>
    <property type="match status" value="1"/>
</dbReference>
<keyword evidence="3" id="KW-1133">Transmembrane helix</keyword>
<dbReference type="Proteomes" id="UP001597120">
    <property type="component" value="Unassembled WGS sequence"/>
</dbReference>
<keyword evidence="7" id="KW-1185">Reference proteome</keyword>
<dbReference type="CDD" id="cd00093">
    <property type="entry name" value="HTH_XRE"/>
    <property type="match status" value="1"/>
</dbReference>
<evidence type="ECO:0000256" key="4">
    <source>
        <dbReference type="ARBA" id="ARBA00023136"/>
    </source>
</evidence>
<evidence type="ECO:0000256" key="3">
    <source>
        <dbReference type="ARBA" id="ARBA00022989"/>
    </source>
</evidence>
<dbReference type="Gene3D" id="1.10.260.40">
    <property type="entry name" value="lambda repressor-like DNA-binding domains"/>
    <property type="match status" value="1"/>
</dbReference>
<comment type="subcellular location">
    <subcellularLocation>
        <location evidence="1">Endomembrane system</location>
        <topology evidence="1">Multi-pass membrane protein</topology>
    </subcellularLocation>
</comment>